<dbReference type="RefSeq" id="WP_268882334.1">
    <property type="nucleotide sequence ID" value="NZ_CP114029.1"/>
</dbReference>
<keyword evidence="2" id="KW-1185">Reference proteome</keyword>
<dbReference type="EMBL" id="CP114029">
    <property type="protein sequence ID" value="WAP69909.1"/>
    <property type="molecule type" value="Genomic_DNA"/>
</dbReference>
<evidence type="ECO:0000313" key="1">
    <source>
        <dbReference type="EMBL" id="WAP69909.1"/>
    </source>
</evidence>
<sequence>MGEIGRITKTVSVDELPEEMREKFVPGTPVSVTFEGRLADKPLTPEEIEVRKRSLLKYWGAAAHLGTTSEEAVARIRALRDEWD</sequence>
<name>A0ABY7C206_9HYPH</name>
<protein>
    <submittedName>
        <fullName evidence="1">Uncharacterized protein</fullName>
    </submittedName>
</protein>
<dbReference type="Proteomes" id="UP001164020">
    <property type="component" value="Chromosome"/>
</dbReference>
<organism evidence="1 2">
    <name type="scientific">Jiella pelagia</name>
    <dbReference type="NCBI Taxonomy" id="2986949"/>
    <lineage>
        <taxon>Bacteria</taxon>
        <taxon>Pseudomonadati</taxon>
        <taxon>Pseudomonadota</taxon>
        <taxon>Alphaproteobacteria</taxon>
        <taxon>Hyphomicrobiales</taxon>
        <taxon>Aurantimonadaceae</taxon>
        <taxon>Jiella</taxon>
    </lineage>
</organism>
<proteinExistence type="predicted"/>
<reference evidence="1" key="1">
    <citation type="submission" date="2022-12" db="EMBL/GenBank/DDBJ databases">
        <title>Jiella pelagia sp. nov., isolated from phosphonate enriched culture of Northwest Pacific surface seawater.</title>
        <authorList>
            <person name="Shin D.Y."/>
            <person name="Hwang C.Y."/>
        </authorList>
    </citation>
    <scope>NUCLEOTIDE SEQUENCE</scope>
    <source>
        <strain evidence="1">HL-NP1</strain>
    </source>
</reference>
<gene>
    <name evidence="1" type="ORF">OH818_06930</name>
</gene>
<evidence type="ECO:0000313" key="2">
    <source>
        <dbReference type="Proteomes" id="UP001164020"/>
    </source>
</evidence>
<accession>A0ABY7C206</accession>